<reference evidence="2" key="1">
    <citation type="journal article" date="2021" name="PeerJ">
        <title>Extensive microbial diversity within the chicken gut microbiome revealed by metagenomics and culture.</title>
        <authorList>
            <person name="Gilroy R."/>
            <person name="Ravi A."/>
            <person name="Getino M."/>
            <person name="Pursley I."/>
            <person name="Horton D.L."/>
            <person name="Alikhan N.F."/>
            <person name="Baker D."/>
            <person name="Gharbi K."/>
            <person name="Hall N."/>
            <person name="Watson M."/>
            <person name="Adriaenssens E.M."/>
            <person name="Foster-Nyarko E."/>
            <person name="Jarju S."/>
            <person name="Secka A."/>
            <person name="Antonio M."/>
            <person name="Oren A."/>
            <person name="Chaudhuri R.R."/>
            <person name="La Ragione R."/>
            <person name="Hildebrand F."/>
            <person name="Pallen M.J."/>
        </authorList>
    </citation>
    <scope>NUCLEOTIDE SEQUENCE</scope>
    <source>
        <strain evidence="2">ChiHecec2B26-446</strain>
    </source>
</reference>
<dbReference type="Proteomes" id="UP000886752">
    <property type="component" value="Unassembled WGS sequence"/>
</dbReference>
<accession>A0A9D1PUR6</accession>
<feature type="region of interest" description="Disordered" evidence="1">
    <location>
        <begin position="378"/>
        <end position="399"/>
    </location>
</feature>
<protein>
    <submittedName>
        <fullName evidence="2">Uncharacterized protein</fullName>
    </submittedName>
</protein>
<organism evidence="2 3">
    <name type="scientific">Candidatus Desulfovibrio intestinipullorum</name>
    <dbReference type="NCBI Taxonomy" id="2838536"/>
    <lineage>
        <taxon>Bacteria</taxon>
        <taxon>Pseudomonadati</taxon>
        <taxon>Thermodesulfobacteriota</taxon>
        <taxon>Desulfovibrionia</taxon>
        <taxon>Desulfovibrionales</taxon>
        <taxon>Desulfovibrionaceae</taxon>
        <taxon>Desulfovibrio</taxon>
    </lineage>
</organism>
<evidence type="ECO:0000313" key="3">
    <source>
        <dbReference type="Proteomes" id="UP000886752"/>
    </source>
</evidence>
<comment type="caution">
    <text evidence="2">The sequence shown here is derived from an EMBL/GenBank/DDBJ whole genome shotgun (WGS) entry which is preliminary data.</text>
</comment>
<sequence length="532" mass="58791">MPEALHIVCSIRGNVRYAAVMRSIRTGRGTRKELVLYLGRVLDAERGIYKNRERGVFAFDLKTMTFSPAPEDLADTTRRETAREGSLEAACEDAGEERIVDFGDAFLFDQLVRRYGLAPALEAMGCANPDSLRALVLCSLLAPRSIRQAQAWLEGSFARFLYPEARLAEECIADLLADMGREEAMQRFFQAYLALLDSDVREGAHLLIEMAGSPGSVHDPLHAAGRRHGLPAEELRLVCVVEQGSGLPVFLRCVPCSVMGTSPIVSTVQELGAAGIGTMLAFPDAGFLSREDMQELAGRDIPFIMRCPPDRPLYRDLVSAHADELAAADHLLDADGRPFNGRRVHAICVSVKNCSELGCMDRELHACMVRDMTMVSREERRHAPPAHDPGHRSNVEGTAFSDEQKRQDVIVLLSTHRLEARNILSACCIRQELEHFFALLPDPALLPSAAGEDMLRGHLLLGFLTLAVRKRVQQELRGSRYAPDAVLAHMANLHAKVVHNVVIPSAPTRDQKDIFALFRVHPAKQYPLKGKA</sequence>
<dbReference type="AlphaFoldDB" id="A0A9D1PUR6"/>
<evidence type="ECO:0000313" key="2">
    <source>
        <dbReference type="EMBL" id="HIV99918.1"/>
    </source>
</evidence>
<gene>
    <name evidence="2" type="ORF">H9894_01830</name>
</gene>
<name>A0A9D1PUR6_9BACT</name>
<reference evidence="2" key="2">
    <citation type="submission" date="2021-04" db="EMBL/GenBank/DDBJ databases">
        <authorList>
            <person name="Gilroy R."/>
        </authorList>
    </citation>
    <scope>NUCLEOTIDE SEQUENCE</scope>
    <source>
        <strain evidence="2">ChiHecec2B26-446</strain>
    </source>
</reference>
<evidence type="ECO:0000256" key="1">
    <source>
        <dbReference type="SAM" id="MobiDB-lite"/>
    </source>
</evidence>
<dbReference type="EMBL" id="DXHV01000022">
    <property type="protein sequence ID" value="HIV99918.1"/>
    <property type="molecule type" value="Genomic_DNA"/>
</dbReference>
<proteinExistence type="predicted"/>